<dbReference type="Pfam" id="PF25333">
    <property type="entry name" value="DUF2921_N"/>
    <property type="match status" value="3"/>
</dbReference>
<feature type="domain" description="DUF2921" evidence="12">
    <location>
        <begin position="68"/>
        <end position="244"/>
    </location>
</feature>
<evidence type="ECO:0000256" key="8">
    <source>
        <dbReference type="ARBA" id="ARBA00022989"/>
    </source>
</evidence>
<evidence type="ECO:0000256" key="2">
    <source>
        <dbReference type="ARBA" id="ARBA00004127"/>
    </source>
</evidence>
<dbReference type="PANTHER" id="PTHR33389:SF23">
    <property type="entry name" value="DUF2921 FAMILY PROTEIN"/>
    <property type="match status" value="1"/>
</dbReference>
<dbReference type="STRING" id="3818.A0A444Y4C4"/>
<evidence type="ECO:0000313" key="13">
    <source>
        <dbReference type="EMBL" id="RYQ96775.1"/>
    </source>
</evidence>
<evidence type="ECO:0000256" key="5">
    <source>
        <dbReference type="ARBA" id="ARBA00022679"/>
    </source>
</evidence>
<dbReference type="InterPro" id="IPR021319">
    <property type="entry name" value="DUF2921"/>
</dbReference>
<dbReference type="AlphaFoldDB" id="A0A444Y4C4"/>
<comment type="catalytic activity">
    <reaction evidence="1">
        <text>S-ubiquitinyl-[E2 ubiquitin-conjugating enzyme]-L-cysteine + [acceptor protein]-L-lysine = [E2 ubiquitin-conjugating enzyme]-L-cysteine + N(6)-ubiquitinyl-[acceptor protein]-L-lysine.</text>
        <dbReference type="EC" id="2.3.2.27"/>
    </reaction>
</comment>
<dbReference type="GO" id="GO:0012505">
    <property type="term" value="C:endomembrane system"/>
    <property type="evidence" value="ECO:0007669"/>
    <property type="project" value="UniProtKB-SubCell"/>
</dbReference>
<feature type="transmembrane region" description="Helical" evidence="10">
    <location>
        <begin position="756"/>
        <end position="776"/>
    </location>
</feature>
<name>A0A444Y4C4_ARAHY</name>
<feature type="transmembrane region" description="Helical" evidence="10">
    <location>
        <begin position="679"/>
        <end position="700"/>
    </location>
</feature>
<dbReference type="EMBL" id="SDMP01000018">
    <property type="protein sequence ID" value="RYQ96775.1"/>
    <property type="molecule type" value="Genomic_DNA"/>
</dbReference>
<evidence type="ECO:0000256" key="4">
    <source>
        <dbReference type="ARBA" id="ARBA00012483"/>
    </source>
</evidence>
<dbReference type="Gramene" id="arahy.Tifrunner.gnm2.ann2.Ah18g184000.1">
    <property type="protein sequence ID" value="arahy.Tifrunner.gnm2.ann2.Ah18g184000.1-CDS-1"/>
    <property type="gene ID" value="arahy.Tifrunner.gnm2.ann2.Ah18g184000"/>
</dbReference>
<dbReference type="Proteomes" id="UP000289738">
    <property type="component" value="Chromosome B08"/>
</dbReference>
<evidence type="ECO:0000313" key="14">
    <source>
        <dbReference type="Proteomes" id="UP000289738"/>
    </source>
</evidence>
<organism evidence="13 14">
    <name type="scientific">Arachis hypogaea</name>
    <name type="common">Peanut</name>
    <dbReference type="NCBI Taxonomy" id="3818"/>
    <lineage>
        <taxon>Eukaryota</taxon>
        <taxon>Viridiplantae</taxon>
        <taxon>Streptophyta</taxon>
        <taxon>Embryophyta</taxon>
        <taxon>Tracheophyta</taxon>
        <taxon>Spermatophyta</taxon>
        <taxon>Magnoliopsida</taxon>
        <taxon>eudicotyledons</taxon>
        <taxon>Gunneridae</taxon>
        <taxon>Pentapetalae</taxon>
        <taxon>rosids</taxon>
        <taxon>fabids</taxon>
        <taxon>Fabales</taxon>
        <taxon>Fabaceae</taxon>
        <taxon>Papilionoideae</taxon>
        <taxon>50 kb inversion clade</taxon>
        <taxon>dalbergioids sensu lato</taxon>
        <taxon>Dalbergieae</taxon>
        <taxon>Pterocarpus clade</taxon>
        <taxon>Arachis</taxon>
    </lineage>
</organism>
<evidence type="ECO:0000256" key="1">
    <source>
        <dbReference type="ARBA" id="ARBA00000900"/>
    </source>
</evidence>
<keyword evidence="6 10" id="KW-0812">Transmembrane</keyword>
<feature type="domain" description="DUF2921" evidence="12">
    <location>
        <begin position="467"/>
        <end position="657"/>
    </location>
</feature>
<dbReference type="GO" id="GO:0061630">
    <property type="term" value="F:ubiquitin protein ligase activity"/>
    <property type="evidence" value="ECO:0007669"/>
    <property type="project" value="UniProtKB-EC"/>
</dbReference>
<feature type="transmembrane region" description="Helical" evidence="10">
    <location>
        <begin position="796"/>
        <end position="814"/>
    </location>
</feature>
<keyword evidence="7" id="KW-0833">Ubl conjugation pathway</keyword>
<evidence type="ECO:0000259" key="11">
    <source>
        <dbReference type="Pfam" id="PF11145"/>
    </source>
</evidence>
<comment type="pathway">
    <text evidence="3">Protein modification; protein ubiquitination.</text>
</comment>
<sequence>MLGNYDYLVETYRDYISKLNSSFLPQPLLSDNTNKLLIIVMDPLVSVIFFLFTFLSIKFASSASELSYNNHCNSFVSYSTPSNKRVNTFPLGDTHNGYFQGGKKITGLGNGKTWSQFSFYLQPRRIQTTEASHLFKLEGLVSFRSTLTWNFTYVQSRSHRWRRIGHGSDLVTSFKLEGFWSESSGKVCMVGRGTYFSEIGESIGLEAVFKLNNVFSSSNISSMVIGKLESLSSENDKSYFEPISLFMFPKEAYDYTLDSTEADKECSSGIDAAQGLSLDSNSLSFCSNSISRAIAMLPLEYSDECNSPKNCTPIDGSSGQLPTLMSLKAIQCSHSQKHRMRVLLEFSNNSYYYYGMNQEKNPQNILVGEGWWNKKSNVLCVVACHIKEISSSVDGARVDDCSVRLRLRFPSTWSIKNTSSIVGEIWSNKTANEQGYFKRIKFRNDEPQLMVVGHGLEYKYSQLEIANKSCHNQKPVKGQGKSYPEAYSYDMRFDMSVKESRKRVAWGYSAPLFVADQFYDLGMPMFLDSVSSFSDPVPHPDIHNNNNGSLFNISYKISLTPLSFSGIDDKNSFFSNKSFETVKLTAEGIYDAQGGTLCMVGCRKVSLKNATNTYSLDCEIMVNFQFPPLGTTDGRRIRGSIESTRKKSDPLYFKPLDLSASTNYMISLRRNAWRMDMEVIIALISTTLACVFVGLQLYHVRRNPDVLPFISIMMMSILTFGYMIPLVLNLEALLSQNPNNKNIVYGFGGWLEVNEIAVRLTTMVAFLLQFRLLYLTWSSRKTNGSKGSFWNAEKKATFVTLPLFAAGLLVVFLFKLKKGRAQASIYAGGYYNREPSSWENLKSYGGLVMDGFLLPQIILNIFSNIKRAQILSCSFYIGTTFVRVLPHAYDLYRAHNYAEVDDFAYLYADPDADFYSTTWDIVIPLGGILFAIIVYLQQRFDALCVMPQRFKGSFAYDKVPAETELEGEVQTTNI</sequence>
<keyword evidence="8 10" id="KW-1133">Transmembrane helix</keyword>
<evidence type="ECO:0000256" key="7">
    <source>
        <dbReference type="ARBA" id="ARBA00022786"/>
    </source>
</evidence>
<evidence type="ECO:0000256" key="9">
    <source>
        <dbReference type="ARBA" id="ARBA00023136"/>
    </source>
</evidence>
<evidence type="ECO:0000256" key="6">
    <source>
        <dbReference type="ARBA" id="ARBA00022692"/>
    </source>
</evidence>
<keyword evidence="9 10" id="KW-0472">Membrane</keyword>
<gene>
    <name evidence="13" type="ORF">Ahy_B08g092643</name>
</gene>
<keyword evidence="14" id="KW-1185">Reference proteome</keyword>
<comment type="caution">
    <text evidence="13">The sequence shown here is derived from an EMBL/GenBank/DDBJ whole genome shotgun (WGS) entry which is preliminary data.</text>
</comment>
<accession>A0A444Y4C4</accession>
<feature type="domain" description="DUF2921" evidence="12">
    <location>
        <begin position="274"/>
        <end position="440"/>
    </location>
</feature>
<comment type="subcellular location">
    <subcellularLocation>
        <location evidence="2">Endomembrane system</location>
        <topology evidence="2">Multi-pass membrane protein</topology>
    </subcellularLocation>
</comment>
<evidence type="ECO:0000259" key="12">
    <source>
        <dbReference type="Pfam" id="PF25333"/>
    </source>
</evidence>
<dbReference type="EC" id="2.3.2.27" evidence="4"/>
<protein>
    <recommendedName>
        <fullName evidence="4">RING-type E3 ubiquitin transferase</fullName>
        <ecNumber evidence="4">2.3.2.27</ecNumber>
    </recommendedName>
</protein>
<reference evidence="13 14" key="1">
    <citation type="submission" date="2019-01" db="EMBL/GenBank/DDBJ databases">
        <title>Sequencing of cultivated peanut Arachis hypogaea provides insights into genome evolution and oil improvement.</title>
        <authorList>
            <person name="Chen X."/>
        </authorList>
    </citation>
    <scope>NUCLEOTIDE SEQUENCE [LARGE SCALE GENOMIC DNA]</scope>
    <source>
        <strain evidence="14">cv. Fuhuasheng</strain>
        <tissue evidence="13">Leaves</tissue>
    </source>
</reference>
<dbReference type="PANTHER" id="PTHR33389">
    <property type="entry name" value="FAMILY PROTEIN, PUTATIVE (DUF2921)-RELATED"/>
    <property type="match status" value="1"/>
</dbReference>
<feature type="transmembrane region" description="Helical" evidence="10">
    <location>
        <begin position="706"/>
        <end position="728"/>
    </location>
</feature>
<evidence type="ECO:0000256" key="3">
    <source>
        <dbReference type="ARBA" id="ARBA00004906"/>
    </source>
</evidence>
<feature type="transmembrane region" description="Helical" evidence="10">
    <location>
        <begin position="914"/>
        <end position="936"/>
    </location>
</feature>
<keyword evidence="5" id="KW-0808">Transferase</keyword>
<feature type="domain" description="SWEET-like" evidence="11">
    <location>
        <begin position="670"/>
        <end position="950"/>
    </location>
</feature>
<dbReference type="Pfam" id="PF11145">
    <property type="entry name" value="DUF2921"/>
    <property type="match status" value="1"/>
</dbReference>
<proteinExistence type="predicted"/>
<dbReference type="InterPro" id="IPR057425">
    <property type="entry name" value="DUF2921_N"/>
</dbReference>
<evidence type="ECO:0000256" key="10">
    <source>
        <dbReference type="SAM" id="Phobius"/>
    </source>
</evidence>